<dbReference type="OrthoDB" id="368187at2"/>
<dbReference type="RefSeq" id="WP_006789355.1">
    <property type="nucleotide sequence ID" value="NZ_JH417569.1"/>
</dbReference>
<accession>G9YFG0</accession>
<keyword evidence="2" id="KW-1185">Reference proteome</keyword>
<dbReference type="InterPro" id="IPR017587">
    <property type="entry name" value="YqeC"/>
</dbReference>
<sequence>MAEDKRWLRLLQPGITAIVGAGGKTTVLERLVTYGQGANLPIMVSSTVPADTEWLGNVGQIDIICTENREKGEAFCVEKIAAGRAPGWFRSVDGDGNYEGLEPDMLDYVRERHPAWYIIAEADMAHHKWLKAPLAEDVPLPQHCDTVIGVVNLQMLGSSITEERVEGAEQAALIMNRPMDAVVTPALLAKLLSHPRGLFRGASACRVLFCSGYNAVQHRMTEALLDELEGLDLQVIVLADGYKETCTIRQYISCGDNKN</sequence>
<dbReference type="Proteomes" id="UP000005481">
    <property type="component" value="Unassembled WGS sequence"/>
</dbReference>
<evidence type="ECO:0000313" key="1">
    <source>
        <dbReference type="EMBL" id="EHM43127.1"/>
    </source>
</evidence>
<proteinExistence type="predicted"/>
<comment type="caution">
    <text evidence="1">The sequence shown here is derived from an EMBL/GenBank/DDBJ whole genome shotgun (WGS) entry which is preliminary data.</text>
</comment>
<organism evidence="1 2">
    <name type="scientific">Anaeroglobus geminatus F0357</name>
    <dbReference type="NCBI Taxonomy" id="861450"/>
    <lineage>
        <taxon>Bacteria</taxon>
        <taxon>Bacillati</taxon>
        <taxon>Bacillota</taxon>
        <taxon>Negativicutes</taxon>
        <taxon>Veillonellales</taxon>
        <taxon>Veillonellaceae</taxon>
        <taxon>Anaeroglobus</taxon>
    </lineage>
</organism>
<dbReference type="AlphaFoldDB" id="G9YFG0"/>
<gene>
    <name evidence="1" type="ORF">HMPREF0080_00372</name>
</gene>
<dbReference type="EMBL" id="AGCJ01000012">
    <property type="protein sequence ID" value="EHM43127.1"/>
    <property type="molecule type" value="Genomic_DNA"/>
</dbReference>
<dbReference type="eggNOG" id="COG1192">
    <property type="taxonomic scope" value="Bacteria"/>
</dbReference>
<reference evidence="1 2" key="1">
    <citation type="submission" date="2011-08" db="EMBL/GenBank/DDBJ databases">
        <authorList>
            <person name="Weinstock G."/>
            <person name="Sodergren E."/>
            <person name="Clifton S."/>
            <person name="Fulton L."/>
            <person name="Fulton B."/>
            <person name="Courtney L."/>
            <person name="Fronick C."/>
            <person name="Harrison M."/>
            <person name="Strong C."/>
            <person name="Farmer C."/>
            <person name="Delahaunty K."/>
            <person name="Markovic C."/>
            <person name="Hall O."/>
            <person name="Minx P."/>
            <person name="Tomlinson C."/>
            <person name="Mitreva M."/>
            <person name="Hou S."/>
            <person name="Chen J."/>
            <person name="Wollam A."/>
            <person name="Pepin K.H."/>
            <person name="Johnson M."/>
            <person name="Bhonagiri V."/>
            <person name="Zhang X."/>
            <person name="Suruliraj S."/>
            <person name="Warren W."/>
            <person name="Chinwalla A."/>
            <person name="Mardis E.R."/>
            <person name="Wilson R.K."/>
        </authorList>
    </citation>
    <scope>NUCLEOTIDE SEQUENCE [LARGE SCALE GENOMIC DNA]</scope>
    <source>
        <strain evidence="1 2">F0357</strain>
    </source>
</reference>
<dbReference type="Pfam" id="PF19842">
    <property type="entry name" value="YqeC"/>
    <property type="match status" value="1"/>
</dbReference>
<evidence type="ECO:0000313" key="2">
    <source>
        <dbReference type="Proteomes" id="UP000005481"/>
    </source>
</evidence>
<dbReference type="STRING" id="861450.HMPREF0080_00372"/>
<dbReference type="PATRIC" id="fig|861450.3.peg.355"/>
<dbReference type="HOGENOM" id="CLU_1072159_0_0_9"/>
<dbReference type="NCBIfam" id="TIGR03172">
    <property type="entry name" value="selenium cofactor biosynthesis protein YqeC"/>
    <property type="match status" value="1"/>
</dbReference>
<name>G9YFG0_9FIRM</name>
<protein>
    <submittedName>
        <fullName evidence="1">Putative selenium-dependent hydroxylase accessory protein YqeC</fullName>
    </submittedName>
</protein>